<evidence type="ECO:0000313" key="5">
    <source>
        <dbReference type="Proteomes" id="UP000615003"/>
    </source>
</evidence>
<dbReference type="AlphaFoldDB" id="A0A2K4XFN2"/>
<evidence type="ECO:0000313" key="4">
    <source>
        <dbReference type="Proteomes" id="UP000238288"/>
    </source>
</evidence>
<dbReference type="RefSeq" id="WP_104644119.1">
    <property type="nucleotide sequence ID" value="NZ_AQGW01000025.1"/>
</dbReference>
<proteinExistence type="predicted"/>
<feature type="region of interest" description="Disordered" evidence="1">
    <location>
        <begin position="54"/>
        <end position="82"/>
    </location>
</feature>
<evidence type="ECO:0000313" key="3">
    <source>
        <dbReference type="EMBL" id="SOU43129.1"/>
    </source>
</evidence>
<sequence>MDIMIPFLGKISRLELEPKGAFHIAGVQNTPQTQKIKLENEKKQTLNKKRLETAQGNKSVKTDNEKAITVDDEGNKHLDTWA</sequence>
<dbReference type="GeneID" id="93665827"/>
<dbReference type="EMBL" id="LT965929">
    <property type="protein sequence ID" value="SOU43129.1"/>
    <property type="molecule type" value="Genomic_DNA"/>
</dbReference>
<reference evidence="2 5" key="1">
    <citation type="submission" date="2015-06" db="EMBL/GenBank/DDBJ databases">
        <title>Genome sequence of Pseudoalteromonas carrageenovora.</title>
        <authorList>
            <person name="Xie B.-B."/>
            <person name="Rong J.-C."/>
            <person name="Qin Q.-L."/>
            <person name="Zhang Y.-Z."/>
        </authorList>
    </citation>
    <scope>NUCLEOTIDE SEQUENCE [LARGE SCALE GENOMIC DNA]</scope>
    <source>
        <strain evidence="2 5">IAM 12662</strain>
    </source>
</reference>
<dbReference type="EMBL" id="AQGW01000025">
    <property type="protein sequence ID" value="MBE0384749.1"/>
    <property type="molecule type" value="Genomic_DNA"/>
</dbReference>
<name>A0A2K4XFN2_PSEVC</name>
<reference evidence="3 4" key="2">
    <citation type="submission" date="2017-11" db="EMBL/GenBank/DDBJ databases">
        <authorList>
            <person name="Han C.G."/>
        </authorList>
    </citation>
    <scope>NUCLEOTIDE SEQUENCE [LARGE SCALE GENOMIC DNA]</scope>
    <source>
        <strain evidence="4">ATCC 43555</strain>
        <strain evidence="3">ATCC43555</strain>
    </source>
</reference>
<accession>A0A2K4XFN2</accession>
<keyword evidence="5" id="KW-1185">Reference proteome</keyword>
<evidence type="ECO:0000313" key="2">
    <source>
        <dbReference type="EMBL" id="MBE0384749.1"/>
    </source>
</evidence>
<dbReference type="Proteomes" id="UP000615003">
    <property type="component" value="Unassembled WGS sequence"/>
</dbReference>
<organism evidence="3 4">
    <name type="scientific">Pseudoalteromonas carrageenovora IAM 12662</name>
    <dbReference type="NCBI Taxonomy" id="1314868"/>
    <lineage>
        <taxon>Bacteria</taxon>
        <taxon>Pseudomonadati</taxon>
        <taxon>Pseudomonadota</taxon>
        <taxon>Gammaproteobacteria</taxon>
        <taxon>Alteromonadales</taxon>
        <taxon>Pseudoalteromonadaceae</taxon>
        <taxon>Pseudoalteromonas</taxon>
    </lineage>
</organism>
<evidence type="ECO:0000256" key="1">
    <source>
        <dbReference type="SAM" id="MobiDB-lite"/>
    </source>
</evidence>
<gene>
    <name evidence="3" type="ORF">PCAR9_B0662</name>
    <name evidence="2" type="ORF">PCARR_b0780</name>
</gene>
<feature type="compositionally biased region" description="Basic and acidic residues" evidence="1">
    <location>
        <begin position="60"/>
        <end position="82"/>
    </location>
</feature>
<dbReference type="OrthoDB" id="6309765at2"/>
<dbReference type="Proteomes" id="UP000238288">
    <property type="component" value="Chromosome PCAR9b"/>
</dbReference>
<protein>
    <submittedName>
        <fullName evidence="3">Uncharacterized protein</fullName>
    </submittedName>
</protein>